<dbReference type="SMART" id="SM00870">
    <property type="entry name" value="Asparaginase"/>
    <property type="match status" value="1"/>
</dbReference>
<dbReference type="PANTHER" id="PTHR11707">
    <property type="entry name" value="L-ASPARAGINASE"/>
    <property type="match status" value="1"/>
</dbReference>
<dbReference type="SUPFAM" id="SSF53774">
    <property type="entry name" value="Glutaminase/Asparaginase"/>
    <property type="match status" value="1"/>
</dbReference>
<evidence type="ECO:0000259" key="3">
    <source>
        <dbReference type="Pfam" id="PF00710"/>
    </source>
</evidence>
<comment type="similarity">
    <text evidence="1">Belongs to the asparaginase 1 family.</text>
</comment>
<dbReference type="EC" id="3.5.1.1" evidence="5"/>
<dbReference type="InterPro" id="IPR040919">
    <property type="entry name" value="Asparaginase_C"/>
</dbReference>
<dbReference type="RefSeq" id="WP_209810229.1">
    <property type="nucleotide sequence ID" value="NZ_JAGGKT010000005.1"/>
</dbReference>
<dbReference type="PRINTS" id="PR00139">
    <property type="entry name" value="ASNGLNASE"/>
</dbReference>
<keyword evidence="2 5" id="KW-0378">Hydrolase</keyword>
<dbReference type="Gene3D" id="3.40.50.40">
    <property type="match status" value="1"/>
</dbReference>
<organism evidence="5 6">
    <name type="scientific">Ammoniphilus resinae</name>
    <dbReference type="NCBI Taxonomy" id="861532"/>
    <lineage>
        <taxon>Bacteria</taxon>
        <taxon>Bacillati</taxon>
        <taxon>Bacillota</taxon>
        <taxon>Bacilli</taxon>
        <taxon>Bacillales</taxon>
        <taxon>Paenibacillaceae</taxon>
        <taxon>Aneurinibacillus group</taxon>
        <taxon>Ammoniphilus</taxon>
    </lineage>
</organism>
<accession>A0ABS4GQK5</accession>
<dbReference type="PROSITE" id="PS51732">
    <property type="entry name" value="ASN_GLN_ASE_3"/>
    <property type="match status" value="1"/>
</dbReference>
<dbReference type="Pfam" id="PF17763">
    <property type="entry name" value="Asparaginase_C"/>
    <property type="match status" value="1"/>
</dbReference>
<sequence length="330" mass="36222">MIPRIRLIAVGGTISTSDVDGSKLALPKFTGEDLIKGVPGVDQLAIVEVDNFSMVVSNRLSIEQVYQLARHIRDVLLEDPELTGVVVTHGTGTMEESAFMADLMVSDHRPVVFTGAMRKTSDPFTDSYFNIYQAIQIAVSSEAKGKGVMVALNSVIHSARDVYKSHTTNVDSFQSGEFGPLGYVYPDHVHFSRTQLLRLNLYTEKPIFDVDLIKFVVGMDDRFIRCSVESGAKGIIIEGSGLGNVNDSVAEGIRNALRQGVTVVICSRCVNGKIFFSYGTKVSARALFDEGCILAPMQGPKARILLMLALGITNDRQHIQKMFDPQRDFL</sequence>
<dbReference type="InterPro" id="IPR027474">
    <property type="entry name" value="L-asparaginase_N"/>
</dbReference>
<reference evidence="5 6" key="1">
    <citation type="submission" date="2021-03" db="EMBL/GenBank/DDBJ databases">
        <title>Genomic Encyclopedia of Type Strains, Phase IV (KMG-IV): sequencing the most valuable type-strain genomes for metagenomic binning, comparative biology and taxonomic classification.</title>
        <authorList>
            <person name="Goeker M."/>
        </authorList>
    </citation>
    <scope>NUCLEOTIDE SEQUENCE [LARGE SCALE GENOMIC DNA]</scope>
    <source>
        <strain evidence="5 6">DSM 24738</strain>
    </source>
</reference>
<evidence type="ECO:0000256" key="2">
    <source>
        <dbReference type="ARBA" id="ARBA00022801"/>
    </source>
</evidence>
<comment type="caution">
    <text evidence="5">The sequence shown here is derived from an EMBL/GenBank/DDBJ whole genome shotgun (WGS) entry which is preliminary data.</text>
</comment>
<evidence type="ECO:0000313" key="5">
    <source>
        <dbReference type="EMBL" id="MBP1932170.1"/>
    </source>
</evidence>
<dbReference type="InterPro" id="IPR037152">
    <property type="entry name" value="L-asparaginase_N_sf"/>
</dbReference>
<evidence type="ECO:0000259" key="4">
    <source>
        <dbReference type="Pfam" id="PF17763"/>
    </source>
</evidence>
<evidence type="ECO:0000313" key="6">
    <source>
        <dbReference type="Proteomes" id="UP001519343"/>
    </source>
</evidence>
<dbReference type="InterPro" id="IPR027473">
    <property type="entry name" value="L-asparaginase_C"/>
</dbReference>
<evidence type="ECO:0000256" key="1">
    <source>
        <dbReference type="ARBA" id="ARBA00010518"/>
    </source>
</evidence>
<name>A0ABS4GQK5_9BACL</name>
<dbReference type="GO" id="GO:0004067">
    <property type="term" value="F:asparaginase activity"/>
    <property type="evidence" value="ECO:0007669"/>
    <property type="project" value="UniProtKB-EC"/>
</dbReference>
<dbReference type="PIRSF" id="PIRSF500176">
    <property type="entry name" value="L_ASNase"/>
    <property type="match status" value="1"/>
</dbReference>
<feature type="domain" description="Asparaginase/glutaminase C-terminal" evidence="4">
    <location>
        <begin position="209"/>
        <end position="323"/>
    </location>
</feature>
<dbReference type="InterPro" id="IPR036152">
    <property type="entry name" value="Asp/glu_Ase-like_sf"/>
</dbReference>
<proteinExistence type="inferred from homology"/>
<dbReference type="CDD" id="cd08964">
    <property type="entry name" value="L-asparaginase_II"/>
    <property type="match status" value="1"/>
</dbReference>
<keyword evidence="6" id="KW-1185">Reference proteome</keyword>
<dbReference type="PANTHER" id="PTHR11707:SF28">
    <property type="entry name" value="60 KDA LYSOPHOSPHOLIPASE"/>
    <property type="match status" value="1"/>
</dbReference>
<dbReference type="Pfam" id="PF00710">
    <property type="entry name" value="Asparaginase"/>
    <property type="match status" value="1"/>
</dbReference>
<dbReference type="EMBL" id="JAGGKT010000005">
    <property type="protein sequence ID" value="MBP1932170.1"/>
    <property type="molecule type" value="Genomic_DNA"/>
</dbReference>
<dbReference type="Proteomes" id="UP001519343">
    <property type="component" value="Unassembled WGS sequence"/>
</dbReference>
<dbReference type="InterPro" id="IPR004550">
    <property type="entry name" value="AsnASE_II"/>
</dbReference>
<dbReference type="SFLD" id="SFLDS00057">
    <property type="entry name" value="Glutaminase/Asparaginase"/>
    <property type="match status" value="1"/>
</dbReference>
<dbReference type="Gene3D" id="3.40.50.1170">
    <property type="entry name" value="L-asparaginase, N-terminal domain"/>
    <property type="match status" value="1"/>
</dbReference>
<protein>
    <submittedName>
        <fullName evidence="5">L-asparaginase</fullName>
        <ecNumber evidence="5">3.5.1.1</ecNumber>
    </submittedName>
</protein>
<gene>
    <name evidence="5" type="ORF">J2Z37_002171</name>
</gene>
<feature type="domain" description="L-asparaginase N-terminal" evidence="3">
    <location>
        <begin position="4"/>
        <end position="194"/>
    </location>
</feature>
<dbReference type="PIRSF" id="PIRSF001220">
    <property type="entry name" value="L-ASNase_gatD"/>
    <property type="match status" value="1"/>
</dbReference>
<dbReference type="InterPro" id="IPR006034">
    <property type="entry name" value="Asparaginase/glutaminase-like"/>
</dbReference>